<dbReference type="GO" id="GO:0043565">
    <property type="term" value="F:sequence-specific DNA binding"/>
    <property type="evidence" value="ECO:0007669"/>
    <property type="project" value="InterPro"/>
</dbReference>
<protein>
    <submittedName>
        <fullName evidence="4">Helix-turn-helix domain protein</fullName>
    </submittedName>
</protein>
<evidence type="ECO:0000259" key="3">
    <source>
        <dbReference type="PROSITE" id="PS01124"/>
    </source>
</evidence>
<dbReference type="Pfam" id="PF12833">
    <property type="entry name" value="HTH_18"/>
    <property type="match status" value="1"/>
</dbReference>
<dbReference type="STRING" id="696762.PFRI_02170"/>
<keyword evidence="5" id="KW-1185">Reference proteome</keyword>
<dbReference type="EMBL" id="MLCB01000017">
    <property type="protein sequence ID" value="OJI95543.1"/>
    <property type="molecule type" value="Genomic_DNA"/>
</dbReference>
<comment type="caution">
    <text evidence="4">The sequence shown here is derived from an EMBL/GenBank/DDBJ whole genome shotgun (WGS) entry which is preliminary data.</text>
</comment>
<keyword evidence="1" id="KW-0805">Transcription regulation</keyword>
<dbReference type="AlphaFoldDB" id="A0A1L9P284"/>
<reference evidence="4 5" key="1">
    <citation type="submission" date="2016-10" db="EMBL/GenBank/DDBJ databases">
        <title>Genome sequence of Planktotalea frisia SH6-1.</title>
        <authorList>
            <person name="Poehlein A."/>
            <person name="Bakenhus I."/>
            <person name="Voget S."/>
            <person name="Brinkhoff T."/>
            <person name="Simon M."/>
        </authorList>
    </citation>
    <scope>NUCLEOTIDE SEQUENCE [LARGE SCALE GENOMIC DNA]</scope>
    <source>
        <strain evidence="4 5">SH6-1</strain>
    </source>
</reference>
<feature type="domain" description="HTH araC/xylS-type" evidence="3">
    <location>
        <begin position="186"/>
        <end position="259"/>
    </location>
</feature>
<organism evidence="4 5">
    <name type="scientific">Planktotalea frisia</name>
    <dbReference type="NCBI Taxonomy" id="696762"/>
    <lineage>
        <taxon>Bacteria</taxon>
        <taxon>Pseudomonadati</taxon>
        <taxon>Pseudomonadota</taxon>
        <taxon>Alphaproteobacteria</taxon>
        <taxon>Rhodobacterales</taxon>
        <taxon>Paracoccaceae</taxon>
        <taxon>Planktotalea</taxon>
    </lineage>
</organism>
<dbReference type="Gene3D" id="1.10.10.60">
    <property type="entry name" value="Homeodomain-like"/>
    <property type="match status" value="1"/>
</dbReference>
<sequence>MPPSSRLLLPSPDLAGCVFAAIERDTRGIVLSRQDRFNHFPASPLIALTLVLEGTLNFVQSDGTAVAMPSLFVAGAQNTPSVSFSDGPVHVLTIAIFPDAWMRLTGKEPQEIQDQIQLDVPAIFADLLDITSGSNSSDEVWDRFCHRLLPLWRAKQAHANWRGKDRVSNWVNALFARAVLTGRGKSLRATERRLRRWSGQNQQSLEFYARFEKLHQLSVAEKGASLAEIAHDAGFSDQSHMGRTVRRATGYSPAKLNHLIETEEAFWCYRLLGERF</sequence>
<evidence type="ECO:0000256" key="2">
    <source>
        <dbReference type="ARBA" id="ARBA00023163"/>
    </source>
</evidence>
<gene>
    <name evidence="4" type="ORF">PFRI_02170</name>
</gene>
<evidence type="ECO:0000313" key="5">
    <source>
        <dbReference type="Proteomes" id="UP000184514"/>
    </source>
</evidence>
<dbReference type="RefSeq" id="WP_072628922.1">
    <property type="nucleotide sequence ID" value="NZ_MLCB01000017.1"/>
</dbReference>
<evidence type="ECO:0000313" key="4">
    <source>
        <dbReference type="EMBL" id="OJI95543.1"/>
    </source>
</evidence>
<proteinExistence type="predicted"/>
<keyword evidence="2" id="KW-0804">Transcription</keyword>
<evidence type="ECO:0000256" key="1">
    <source>
        <dbReference type="ARBA" id="ARBA00023015"/>
    </source>
</evidence>
<dbReference type="GO" id="GO:0003700">
    <property type="term" value="F:DNA-binding transcription factor activity"/>
    <property type="evidence" value="ECO:0007669"/>
    <property type="project" value="InterPro"/>
</dbReference>
<dbReference type="InterPro" id="IPR009057">
    <property type="entry name" value="Homeodomain-like_sf"/>
</dbReference>
<accession>A0A1L9P284</accession>
<dbReference type="Proteomes" id="UP000184514">
    <property type="component" value="Unassembled WGS sequence"/>
</dbReference>
<dbReference type="InterPro" id="IPR018060">
    <property type="entry name" value="HTH_AraC"/>
</dbReference>
<name>A0A1L9P284_9RHOB</name>
<dbReference type="SUPFAM" id="SSF46689">
    <property type="entry name" value="Homeodomain-like"/>
    <property type="match status" value="1"/>
</dbReference>
<dbReference type="PROSITE" id="PS01124">
    <property type="entry name" value="HTH_ARAC_FAMILY_2"/>
    <property type="match status" value="1"/>
</dbReference>
<dbReference type="SMART" id="SM00342">
    <property type="entry name" value="HTH_ARAC"/>
    <property type="match status" value="1"/>
</dbReference>